<evidence type="ECO:0000313" key="6">
    <source>
        <dbReference type="Proteomes" id="UP001500552"/>
    </source>
</evidence>
<dbReference type="PANTHER" id="PTHR12599:SF0">
    <property type="entry name" value="PTERIN-4-ALPHA-CARBINOLAMINE DEHYDRATASE"/>
    <property type="match status" value="1"/>
</dbReference>
<evidence type="ECO:0000256" key="3">
    <source>
        <dbReference type="ARBA" id="ARBA00013252"/>
    </source>
</evidence>
<evidence type="ECO:0000313" key="5">
    <source>
        <dbReference type="EMBL" id="GAA4423876.1"/>
    </source>
</evidence>
<dbReference type="PANTHER" id="PTHR12599">
    <property type="entry name" value="PTERIN-4-ALPHA-CARBINOLAMINE DEHYDRATASE"/>
    <property type="match status" value="1"/>
</dbReference>
<evidence type="ECO:0000256" key="4">
    <source>
        <dbReference type="ARBA" id="ARBA00023239"/>
    </source>
</evidence>
<dbReference type="EMBL" id="BAABHC010000001">
    <property type="protein sequence ID" value="GAA4423876.1"/>
    <property type="molecule type" value="Genomic_DNA"/>
</dbReference>
<evidence type="ECO:0000256" key="1">
    <source>
        <dbReference type="ARBA" id="ARBA00001554"/>
    </source>
</evidence>
<name>A0ABP8L7T8_9BACT</name>
<sequence length="82" mass="9764">MWQEEDNKLKSSLTFKDFEEAMNFMNEVAAVAHEMDHHPWWSNMYNKVDIELSTHDAGNTVTIRDHKLAKRIEEIYKMGYES</sequence>
<keyword evidence="6" id="KW-1185">Reference proteome</keyword>
<dbReference type="Gene3D" id="3.30.1360.20">
    <property type="entry name" value="Transcriptional coactivator/pterin dehydratase"/>
    <property type="match status" value="1"/>
</dbReference>
<dbReference type="InterPro" id="IPR036428">
    <property type="entry name" value="PCD_sf"/>
</dbReference>
<protein>
    <recommendedName>
        <fullName evidence="3">4a-hydroxytetrahydrobiopterin dehydratase</fullName>
        <ecNumber evidence="3">4.2.1.96</ecNumber>
    </recommendedName>
</protein>
<dbReference type="RefSeq" id="WP_345156385.1">
    <property type="nucleotide sequence ID" value="NZ_BAABHC010000001.1"/>
</dbReference>
<organism evidence="5 6">
    <name type="scientific">Pontibacter saemangeumensis</name>
    <dbReference type="NCBI Taxonomy" id="1084525"/>
    <lineage>
        <taxon>Bacteria</taxon>
        <taxon>Pseudomonadati</taxon>
        <taxon>Bacteroidota</taxon>
        <taxon>Cytophagia</taxon>
        <taxon>Cytophagales</taxon>
        <taxon>Hymenobacteraceae</taxon>
        <taxon>Pontibacter</taxon>
    </lineage>
</organism>
<reference evidence="6" key="1">
    <citation type="journal article" date="2019" name="Int. J. Syst. Evol. Microbiol.">
        <title>The Global Catalogue of Microorganisms (GCM) 10K type strain sequencing project: providing services to taxonomists for standard genome sequencing and annotation.</title>
        <authorList>
            <consortium name="The Broad Institute Genomics Platform"/>
            <consortium name="The Broad Institute Genome Sequencing Center for Infectious Disease"/>
            <person name="Wu L."/>
            <person name="Ma J."/>
        </authorList>
    </citation>
    <scope>NUCLEOTIDE SEQUENCE [LARGE SCALE GENOMIC DNA]</scope>
    <source>
        <strain evidence="6">JCM 17926</strain>
    </source>
</reference>
<dbReference type="InterPro" id="IPR001533">
    <property type="entry name" value="Pterin_deHydtase"/>
</dbReference>
<evidence type="ECO:0000256" key="2">
    <source>
        <dbReference type="ARBA" id="ARBA00006472"/>
    </source>
</evidence>
<dbReference type="EC" id="4.2.1.96" evidence="3"/>
<proteinExistence type="inferred from homology"/>
<comment type="similarity">
    <text evidence="2">Belongs to the pterin-4-alpha-carbinolamine dehydratase family.</text>
</comment>
<gene>
    <name evidence="5" type="ORF">GCM10023188_03150</name>
</gene>
<comment type="catalytic activity">
    <reaction evidence="1">
        <text>(4aS,6R)-4a-hydroxy-L-erythro-5,6,7,8-tetrahydrobiopterin = (6R)-L-erythro-6,7-dihydrobiopterin + H2O</text>
        <dbReference type="Rhea" id="RHEA:11920"/>
        <dbReference type="ChEBI" id="CHEBI:15377"/>
        <dbReference type="ChEBI" id="CHEBI:15642"/>
        <dbReference type="ChEBI" id="CHEBI:43120"/>
        <dbReference type="EC" id="4.2.1.96"/>
    </reaction>
</comment>
<dbReference type="SUPFAM" id="SSF55248">
    <property type="entry name" value="PCD-like"/>
    <property type="match status" value="1"/>
</dbReference>
<dbReference type="Proteomes" id="UP001500552">
    <property type="component" value="Unassembled WGS sequence"/>
</dbReference>
<accession>A0ABP8L7T8</accession>
<dbReference type="Pfam" id="PF01329">
    <property type="entry name" value="Pterin_4a"/>
    <property type="match status" value="1"/>
</dbReference>
<comment type="caution">
    <text evidence="5">The sequence shown here is derived from an EMBL/GenBank/DDBJ whole genome shotgun (WGS) entry which is preliminary data.</text>
</comment>
<keyword evidence="4" id="KW-0456">Lyase</keyword>